<evidence type="ECO:0000313" key="3">
    <source>
        <dbReference type="Proteomes" id="UP001595387"/>
    </source>
</evidence>
<dbReference type="PROSITE" id="PS00108">
    <property type="entry name" value="PROTEIN_KINASE_ST"/>
    <property type="match status" value="1"/>
</dbReference>
<dbReference type="PANTHER" id="PTHR47829">
    <property type="entry name" value="HYDROLASE, PUTATIVE (AFU_ORTHOLOGUE AFUA_1G12880)-RELATED"/>
    <property type="match status" value="1"/>
</dbReference>
<sequence length="358" mass="41634">MSTGSSEMSEVRTGEDFDREAVKSYIEATYRKLPDLPLEVKQFSTGVSNLTYFLRCGEWEAVMRRPPNGPLPPKAHDMKRESGFLQRLHPFFPYGPEPYVMCEDVEIIGVPFYVMERKKGIVLDEEFPPDMEVTTERLQKLSYAVVDRLADLHTIDYEQAGLSSFGYPKGFINRQVQGWIKRYEKVKTDDIPYVDNVSMWLSDHVPEEIGSGVIHNDYKLNNMLLSQDLTEINAILDWEMATIGDPLFDLGGALVYWVQKDDPDSIKDSLPSITASRDGFISREEFIQRYAEKTKKDIRNITFYVALNYFKLGVALQQIYHRWKIGKTEDERFAEFHQRARHLIQQAYEVIESRQYNH</sequence>
<dbReference type="InterPro" id="IPR002575">
    <property type="entry name" value="Aminoglycoside_PTrfase"/>
</dbReference>
<dbReference type="SUPFAM" id="SSF56112">
    <property type="entry name" value="Protein kinase-like (PK-like)"/>
    <property type="match status" value="1"/>
</dbReference>
<reference evidence="3" key="1">
    <citation type="journal article" date="2019" name="Int. J. Syst. Evol. Microbiol.">
        <title>The Global Catalogue of Microorganisms (GCM) 10K type strain sequencing project: providing services to taxonomists for standard genome sequencing and annotation.</title>
        <authorList>
            <consortium name="The Broad Institute Genomics Platform"/>
            <consortium name="The Broad Institute Genome Sequencing Center for Infectious Disease"/>
            <person name="Wu L."/>
            <person name="Ma J."/>
        </authorList>
    </citation>
    <scope>NUCLEOTIDE SEQUENCE [LARGE SCALE GENOMIC DNA]</scope>
    <source>
        <strain evidence="3">KCTC 13193</strain>
    </source>
</reference>
<dbReference type="InterPro" id="IPR041726">
    <property type="entry name" value="ACAD10_11_N"/>
</dbReference>
<name>A0ABV7A536_9BACI</name>
<evidence type="ECO:0000259" key="1">
    <source>
        <dbReference type="Pfam" id="PF01636"/>
    </source>
</evidence>
<dbReference type="CDD" id="cd05154">
    <property type="entry name" value="ACAD10_11_N-like"/>
    <property type="match status" value="1"/>
</dbReference>
<dbReference type="Gene3D" id="3.90.1200.10">
    <property type="match status" value="1"/>
</dbReference>
<feature type="domain" description="Aminoglycoside phosphotransferase" evidence="1">
    <location>
        <begin position="39"/>
        <end position="264"/>
    </location>
</feature>
<dbReference type="EMBL" id="JBHRRZ010000012">
    <property type="protein sequence ID" value="MFC2948041.1"/>
    <property type="molecule type" value="Genomic_DNA"/>
</dbReference>
<dbReference type="RefSeq" id="WP_390304549.1">
    <property type="nucleotide sequence ID" value="NZ_JBHRRZ010000012.1"/>
</dbReference>
<dbReference type="PANTHER" id="PTHR47829:SF1">
    <property type="entry name" value="HAD FAMILY PHOSPHATASE"/>
    <property type="match status" value="1"/>
</dbReference>
<keyword evidence="3" id="KW-1185">Reference proteome</keyword>
<organism evidence="2 3">
    <name type="scientific">Virgibacillus sediminis</name>
    <dbReference type="NCBI Taxonomy" id="202260"/>
    <lineage>
        <taxon>Bacteria</taxon>
        <taxon>Bacillati</taxon>
        <taxon>Bacillota</taxon>
        <taxon>Bacilli</taxon>
        <taxon>Bacillales</taxon>
        <taxon>Bacillaceae</taxon>
        <taxon>Virgibacillus</taxon>
    </lineage>
</organism>
<dbReference type="Proteomes" id="UP001595387">
    <property type="component" value="Unassembled WGS sequence"/>
</dbReference>
<proteinExistence type="predicted"/>
<dbReference type="Pfam" id="PF01636">
    <property type="entry name" value="APH"/>
    <property type="match status" value="1"/>
</dbReference>
<gene>
    <name evidence="2" type="ORF">ACFODW_06755</name>
</gene>
<dbReference type="InterPro" id="IPR052898">
    <property type="entry name" value="ACAD10-like"/>
</dbReference>
<protein>
    <submittedName>
        <fullName evidence="2">Phosphotransferase family protein</fullName>
    </submittedName>
</protein>
<accession>A0ABV7A536</accession>
<dbReference type="InterPro" id="IPR008271">
    <property type="entry name" value="Ser/Thr_kinase_AS"/>
</dbReference>
<comment type="caution">
    <text evidence="2">The sequence shown here is derived from an EMBL/GenBank/DDBJ whole genome shotgun (WGS) entry which is preliminary data.</text>
</comment>
<evidence type="ECO:0000313" key="2">
    <source>
        <dbReference type="EMBL" id="MFC2948041.1"/>
    </source>
</evidence>
<dbReference type="InterPro" id="IPR011009">
    <property type="entry name" value="Kinase-like_dom_sf"/>
</dbReference>
<dbReference type="Gene3D" id="3.30.200.20">
    <property type="entry name" value="Phosphorylase Kinase, domain 1"/>
    <property type="match status" value="1"/>
</dbReference>